<evidence type="ECO:0000313" key="1">
    <source>
        <dbReference type="Ensembl" id="ENSORLP00015009798.1"/>
    </source>
</evidence>
<dbReference type="Proteomes" id="UP000265200">
    <property type="component" value="Chromosome 6"/>
</dbReference>
<dbReference type="PROSITE" id="PS51257">
    <property type="entry name" value="PROKAR_LIPOPROTEIN"/>
    <property type="match status" value="1"/>
</dbReference>
<reference evidence="1" key="3">
    <citation type="submission" date="2025-08" db="UniProtKB">
        <authorList>
            <consortium name="Ensembl"/>
        </authorList>
    </citation>
    <scope>IDENTIFICATION</scope>
    <source>
        <strain evidence="1">HSOK</strain>
    </source>
</reference>
<dbReference type="AlphaFoldDB" id="A0A3P9HQJ8"/>
<proteinExistence type="predicted"/>
<protein>
    <submittedName>
        <fullName evidence="1">Uncharacterized protein</fullName>
    </submittedName>
</protein>
<name>A0A3P9HQJ8_ORYLA</name>
<dbReference type="Ensembl" id="ENSORLT00015016216.1">
    <property type="protein sequence ID" value="ENSORLP00015009798.1"/>
    <property type="gene ID" value="ENSORLG00015010596.1"/>
</dbReference>
<reference evidence="1 2" key="2">
    <citation type="submission" date="2017-04" db="EMBL/GenBank/DDBJ databases">
        <title>CpG methylation of centromeres and impact of large insertions on vertebrate speciation.</title>
        <authorList>
            <person name="Ichikawa K."/>
            <person name="Yoshimura J."/>
            <person name="Morishita S."/>
        </authorList>
    </citation>
    <scope>NUCLEOTIDE SEQUENCE</scope>
    <source>
        <strain evidence="1 2">HSOK</strain>
    </source>
</reference>
<reference evidence="1" key="4">
    <citation type="submission" date="2025-09" db="UniProtKB">
        <authorList>
            <consortium name="Ensembl"/>
        </authorList>
    </citation>
    <scope>IDENTIFICATION</scope>
    <source>
        <strain evidence="1">HSOK</strain>
    </source>
</reference>
<accession>A0A3P9HQJ8</accession>
<evidence type="ECO:0000313" key="2">
    <source>
        <dbReference type="Proteomes" id="UP000265200"/>
    </source>
</evidence>
<reference key="1">
    <citation type="journal article" date="2007" name="Nature">
        <title>The medaka draft genome and insights into vertebrate genome evolution.</title>
        <authorList>
            <person name="Kasahara M."/>
            <person name="Naruse K."/>
            <person name="Sasaki S."/>
            <person name="Nakatani Y."/>
            <person name="Qu W."/>
            <person name="Ahsan B."/>
            <person name="Yamada T."/>
            <person name="Nagayasu Y."/>
            <person name="Doi K."/>
            <person name="Kasai Y."/>
            <person name="Jindo T."/>
            <person name="Kobayashi D."/>
            <person name="Shimada A."/>
            <person name="Toyoda A."/>
            <person name="Kuroki Y."/>
            <person name="Fujiyama A."/>
            <person name="Sasaki T."/>
            <person name="Shimizu A."/>
            <person name="Asakawa S."/>
            <person name="Shimizu N."/>
            <person name="Hashimoto S."/>
            <person name="Yang J."/>
            <person name="Lee Y."/>
            <person name="Matsushima K."/>
            <person name="Sugano S."/>
            <person name="Sakaizumi M."/>
            <person name="Narita T."/>
            <person name="Ohishi K."/>
            <person name="Haga S."/>
            <person name="Ohta F."/>
            <person name="Nomoto H."/>
            <person name="Nogata K."/>
            <person name="Morishita T."/>
            <person name="Endo T."/>
            <person name="Shin-I T."/>
            <person name="Takeda H."/>
            <person name="Morishita S."/>
            <person name="Kohara Y."/>
        </authorList>
    </citation>
    <scope>NUCLEOTIDE SEQUENCE [LARGE SCALE GENOMIC DNA]</scope>
    <source>
        <strain>Hd-rR</strain>
    </source>
</reference>
<sequence length="151" mass="16410">MTFLELRNSASRYRFVQSCLGLAGCFFVCYAVSTPFWLKNKGPGSGEGIWTHFLSDGLEHRCTVFGVCPLLDVNPPVLLQHPRSPPCGRGPLPHHPPAAHHGLHILLPPELVIFYPSAPRGDSAGLLRPWLFILVGGFRLDIAAGCGANCL</sequence>
<organism evidence="1 2">
    <name type="scientific">Oryzias latipes</name>
    <name type="common">Japanese rice fish</name>
    <name type="synonym">Japanese killifish</name>
    <dbReference type="NCBI Taxonomy" id="8090"/>
    <lineage>
        <taxon>Eukaryota</taxon>
        <taxon>Metazoa</taxon>
        <taxon>Chordata</taxon>
        <taxon>Craniata</taxon>
        <taxon>Vertebrata</taxon>
        <taxon>Euteleostomi</taxon>
        <taxon>Actinopterygii</taxon>
        <taxon>Neopterygii</taxon>
        <taxon>Teleostei</taxon>
        <taxon>Neoteleostei</taxon>
        <taxon>Acanthomorphata</taxon>
        <taxon>Ovalentaria</taxon>
        <taxon>Atherinomorphae</taxon>
        <taxon>Beloniformes</taxon>
        <taxon>Adrianichthyidae</taxon>
        <taxon>Oryziinae</taxon>
        <taxon>Oryzias</taxon>
    </lineage>
</organism>